<sequence>MSFARSARKALDASLPLDQRFTGLKGCIERYHPIGFAATMSFLEAVAGDFAKDPAALPLAVELLTASRNAWQAEVRAYAVLRRRAKRLGYRVPHPAAPNPSKPSHWYGARREAALHAVWFWYSKGDVADVDLHCLASALVRRGRLTGVQLAMFDEVHTGLRQRLAAVDGPGDLGRYHEVRQLLVLAGHIAVVTGRS</sequence>
<dbReference type="AlphaFoldDB" id="A0A1B2HF72"/>
<dbReference type="EMBL" id="CP016793">
    <property type="protein sequence ID" value="ANZ36345.1"/>
    <property type="molecule type" value="Genomic_DNA"/>
</dbReference>
<reference evidence="1 2" key="1">
    <citation type="submission" date="2016-07" db="EMBL/GenBank/DDBJ databases">
        <title>Complete genome sequence of the Lentzea guizhouensis DHS C013.</title>
        <authorList>
            <person name="Cao C."/>
        </authorList>
    </citation>
    <scope>NUCLEOTIDE SEQUENCE [LARGE SCALE GENOMIC DNA]</scope>
    <source>
        <strain evidence="1 2">DHS C013</strain>
    </source>
</reference>
<dbReference type="Proteomes" id="UP000093053">
    <property type="component" value="Chromosome"/>
</dbReference>
<keyword evidence="2" id="KW-1185">Reference proteome</keyword>
<dbReference type="OrthoDB" id="8593648at2"/>
<protein>
    <submittedName>
        <fullName evidence="1">Uncharacterized protein</fullName>
    </submittedName>
</protein>
<organism evidence="1 2">
    <name type="scientific">Lentzea guizhouensis</name>
    <dbReference type="NCBI Taxonomy" id="1586287"/>
    <lineage>
        <taxon>Bacteria</taxon>
        <taxon>Bacillati</taxon>
        <taxon>Actinomycetota</taxon>
        <taxon>Actinomycetes</taxon>
        <taxon>Pseudonocardiales</taxon>
        <taxon>Pseudonocardiaceae</taxon>
        <taxon>Lentzea</taxon>
    </lineage>
</organism>
<dbReference type="STRING" id="1586287.BBK82_09985"/>
<name>A0A1B2HF72_9PSEU</name>
<dbReference type="KEGG" id="led:BBK82_09985"/>
<dbReference type="RefSeq" id="WP_065914749.1">
    <property type="nucleotide sequence ID" value="NZ_CP016793.1"/>
</dbReference>
<gene>
    <name evidence="1" type="ORF">BBK82_09985</name>
</gene>
<proteinExistence type="predicted"/>
<evidence type="ECO:0000313" key="1">
    <source>
        <dbReference type="EMBL" id="ANZ36345.1"/>
    </source>
</evidence>
<evidence type="ECO:0000313" key="2">
    <source>
        <dbReference type="Proteomes" id="UP000093053"/>
    </source>
</evidence>
<accession>A0A1B2HF72</accession>